<dbReference type="PANTHER" id="PTHR33909">
    <property type="entry name" value="SEC TRANSLOCON ACCESSORY COMPLEX SUBUNIT YAJC"/>
    <property type="match status" value="1"/>
</dbReference>
<dbReference type="EMBL" id="CP045851">
    <property type="protein sequence ID" value="QGG95154.1"/>
    <property type="molecule type" value="Genomic_DNA"/>
</dbReference>
<gene>
    <name evidence="10" type="primary">yajC</name>
    <name evidence="10" type="ORF">GH723_08610</name>
</gene>
<keyword evidence="8" id="KW-0811">Translocation</keyword>
<evidence type="ECO:0000256" key="6">
    <source>
        <dbReference type="ARBA" id="ARBA00022927"/>
    </source>
</evidence>
<evidence type="ECO:0000256" key="2">
    <source>
        <dbReference type="ARBA" id="ARBA00006742"/>
    </source>
</evidence>
<evidence type="ECO:0000313" key="10">
    <source>
        <dbReference type="EMBL" id="QGG95154.1"/>
    </source>
</evidence>
<dbReference type="PRINTS" id="PR01853">
    <property type="entry name" value="YAJCTRNLCASE"/>
</dbReference>
<dbReference type="AlphaFoldDB" id="A0A5Q2RHY8"/>
<reference evidence="10 11" key="1">
    <citation type="submission" date="2019-11" db="EMBL/GenBank/DDBJ databases">
        <authorList>
            <person name="He Y."/>
        </authorList>
    </citation>
    <scope>NUCLEOTIDE SEQUENCE [LARGE SCALE GENOMIC DNA]</scope>
    <source>
        <strain evidence="10 11">SCSIO 58843</strain>
    </source>
</reference>
<evidence type="ECO:0000256" key="4">
    <source>
        <dbReference type="ARBA" id="ARBA00022475"/>
    </source>
</evidence>
<accession>A0A5Q2RHY8</accession>
<keyword evidence="6" id="KW-0653">Protein transport</keyword>
<comment type="similarity">
    <text evidence="2">Belongs to the YajC family.</text>
</comment>
<protein>
    <submittedName>
        <fullName evidence="10">Preprotein translocase subunit YajC</fullName>
    </submittedName>
</protein>
<evidence type="ECO:0000256" key="3">
    <source>
        <dbReference type="ARBA" id="ARBA00022448"/>
    </source>
</evidence>
<comment type="subcellular location">
    <subcellularLocation>
        <location evidence="1">Cell membrane</location>
        <topology evidence="1">Single-pass membrane protein</topology>
    </subcellularLocation>
</comment>
<evidence type="ECO:0000313" key="11">
    <source>
        <dbReference type="Proteomes" id="UP000334019"/>
    </source>
</evidence>
<keyword evidence="4" id="KW-1003">Cell membrane</keyword>
<organism evidence="10 11">
    <name type="scientific">Actinomarinicola tropica</name>
    <dbReference type="NCBI Taxonomy" id="2789776"/>
    <lineage>
        <taxon>Bacteria</taxon>
        <taxon>Bacillati</taxon>
        <taxon>Actinomycetota</taxon>
        <taxon>Acidimicrobiia</taxon>
        <taxon>Acidimicrobiales</taxon>
        <taxon>Iamiaceae</taxon>
        <taxon>Actinomarinicola</taxon>
    </lineage>
</organism>
<dbReference type="Pfam" id="PF02699">
    <property type="entry name" value="YajC"/>
    <property type="match status" value="1"/>
</dbReference>
<dbReference type="SMART" id="SM01323">
    <property type="entry name" value="YajC"/>
    <property type="match status" value="1"/>
</dbReference>
<keyword evidence="5" id="KW-0812">Transmembrane</keyword>
<proteinExistence type="inferred from homology"/>
<dbReference type="KEGG" id="atq:GH723_08610"/>
<keyword evidence="3" id="KW-0813">Transport</keyword>
<evidence type="ECO:0000256" key="9">
    <source>
        <dbReference type="ARBA" id="ARBA00023136"/>
    </source>
</evidence>
<sequence>MDGLVFIILIAVMWAVLLVPQQRRVKRQKELISSLAVGDDVMTSGGIYGTITGEDDDDLFLLVSEGVEIRIARGAVATKVEFEEGAADADPSDAGDAPDGV</sequence>
<dbReference type="GO" id="GO:0015031">
    <property type="term" value="P:protein transport"/>
    <property type="evidence" value="ECO:0007669"/>
    <property type="project" value="UniProtKB-KW"/>
</dbReference>
<keyword evidence="7" id="KW-1133">Transmembrane helix</keyword>
<evidence type="ECO:0000256" key="5">
    <source>
        <dbReference type="ARBA" id="ARBA00022692"/>
    </source>
</evidence>
<dbReference type="GO" id="GO:0005886">
    <property type="term" value="C:plasma membrane"/>
    <property type="evidence" value="ECO:0007669"/>
    <property type="project" value="UniProtKB-SubCell"/>
</dbReference>
<keyword evidence="9" id="KW-0472">Membrane</keyword>
<dbReference type="PANTHER" id="PTHR33909:SF1">
    <property type="entry name" value="SEC TRANSLOCON ACCESSORY COMPLEX SUBUNIT YAJC"/>
    <property type="match status" value="1"/>
</dbReference>
<name>A0A5Q2RHY8_9ACTN</name>
<evidence type="ECO:0000256" key="7">
    <source>
        <dbReference type="ARBA" id="ARBA00022989"/>
    </source>
</evidence>
<dbReference type="RefSeq" id="WP_153759262.1">
    <property type="nucleotide sequence ID" value="NZ_CP045851.1"/>
</dbReference>
<evidence type="ECO:0000256" key="1">
    <source>
        <dbReference type="ARBA" id="ARBA00004162"/>
    </source>
</evidence>
<dbReference type="InterPro" id="IPR003849">
    <property type="entry name" value="Preprotein_translocase_YajC"/>
</dbReference>
<keyword evidence="11" id="KW-1185">Reference proteome</keyword>
<dbReference type="NCBIfam" id="TIGR00739">
    <property type="entry name" value="yajC"/>
    <property type="match status" value="1"/>
</dbReference>
<evidence type="ECO:0000256" key="8">
    <source>
        <dbReference type="ARBA" id="ARBA00023010"/>
    </source>
</evidence>
<dbReference type="Proteomes" id="UP000334019">
    <property type="component" value="Chromosome"/>
</dbReference>